<proteinExistence type="predicted"/>
<accession>A0A7M3MBX3</accession>
<reference evidence="2 3" key="1">
    <citation type="submission" date="2018-06" db="EMBL/GenBank/DDBJ databases">
        <title>Complete genome of Desulfovibrio indonesiensis P37SLT.</title>
        <authorList>
            <person name="Crispim J.S."/>
            <person name="Vidigal P.M.P."/>
            <person name="Silva L.C.F."/>
            <person name="Laguardia C.N."/>
            <person name="Araujo L.C."/>
            <person name="Dias R.S."/>
            <person name="Sousa M.P."/>
            <person name="Paula S.O."/>
            <person name="Silva C."/>
        </authorList>
    </citation>
    <scope>NUCLEOTIDE SEQUENCE [LARGE SCALE GENOMIC DNA]</scope>
    <source>
        <strain evidence="2 3">P37SLT</strain>
    </source>
</reference>
<feature type="chain" id="PRO_5029900206" description="VCBS repeat-containing protein" evidence="1">
    <location>
        <begin position="20"/>
        <end position="289"/>
    </location>
</feature>
<evidence type="ECO:0000256" key="1">
    <source>
        <dbReference type="SAM" id="SignalP"/>
    </source>
</evidence>
<comment type="caution">
    <text evidence="2">The sequence shown here is derived from an EMBL/GenBank/DDBJ whole genome shotgun (WGS) entry which is preliminary data.</text>
</comment>
<keyword evidence="3" id="KW-1185">Reference proteome</keyword>
<dbReference type="Proteomes" id="UP000448292">
    <property type="component" value="Unassembled WGS sequence"/>
</dbReference>
<evidence type="ECO:0008006" key="4">
    <source>
        <dbReference type="Google" id="ProtNLM"/>
    </source>
</evidence>
<dbReference type="EMBL" id="QMIE01000018">
    <property type="protein sequence ID" value="TVM15186.1"/>
    <property type="molecule type" value="Genomic_DNA"/>
</dbReference>
<organism evidence="2 3">
    <name type="scientific">Oceanidesulfovibrio indonesiensis</name>
    <dbReference type="NCBI Taxonomy" id="54767"/>
    <lineage>
        <taxon>Bacteria</taxon>
        <taxon>Pseudomonadati</taxon>
        <taxon>Thermodesulfobacteriota</taxon>
        <taxon>Desulfovibrionia</taxon>
        <taxon>Desulfovibrionales</taxon>
        <taxon>Desulfovibrionaceae</taxon>
        <taxon>Oceanidesulfovibrio</taxon>
    </lineage>
</organism>
<sequence length="289" mass="30821">MVAICVFCVLAFMPLNASAQTQAVGEYARPGQDCADQWVLAGAGAGEPLPAVSELTHGFSGGALERPLCLVAVVAPGGVYLDQTFFAVAGAPAGSILHDLHRPFVSGHIPIAECWPATLGFDDLNDDGIPDIVMMLECQDRNLQVYARPNTVYLSRSQDGGARWEQDARINEEISLFTSYNELVMGARALLVVEPATSSQQDRGVQPGQTVALRAMVRSCDAGDGVVVCTVVFADGSIRRISMRADPGLVRGRLGTPEPQDLAGREVVVEGEVDARGELVRVQSMRLVE</sequence>
<dbReference type="AlphaFoldDB" id="A0A7M3MBX3"/>
<protein>
    <recommendedName>
        <fullName evidence="4">VCBS repeat-containing protein</fullName>
    </recommendedName>
</protein>
<name>A0A7M3MBX3_9BACT</name>
<evidence type="ECO:0000313" key="2">
    <source>
        <dbReference type="EMBL" id="TVM15186.1"/>
    </source>
</evidence>
<feature type="signal peptide" evidence="1">
    <location>
        <begin position="1"/>
        <end position="19"/>
    </location>
</feature>
<keyword evidence="1" id="KW-0732">Signal</keyword>
<gene>
    <name evidence="2" type="ORF">DPQ33_15960</name>
</gene>
<evidence type="ECO:0000313" key="3">
    <source>
        <dbReference type="Proteomes" id="UP000448292"/>
    </source>
</evidence>